<dbReference type="GO" id="GO:0071949">
    <property type="term" value="F:FAD binding"/>
    <property type="evidence" value="ECO:0007669"/>
    <property type="project" value="InterPro"/>
</dbReference>
<dbReference type="Pfam" id="PF01565">
    <property type="entry name" value="FAD_binding_4"/>
    <property type="match status" value="1"/>
</dbReference>
<evidence type="ECO:0000313" key="5">
    <source>
        <dbReference type="Proteomes" id="UP000184520"/>
    </source>
</evidence>
<evidence type="ECO:0000256" key="1">
    <source>
        <dbReference type="ARBA" id="ARBA00022630"/>
    </source>
</evidence>
<dbReference type="InterPro" id="IPR010031">
    <property type="entry name" value="FAD_lactone_oxidase-like"/>
</dbReference>
<evidence type="ECO:0000313" key="4">
    <source>
        <dbReference type="EMBL" id="SHG50636.1"/>
    </source>
</evidence>
<dbReference type="SUPFAM" id="SSF56176">
    <property type="entry name" value="FAD-binding/transporter-associated domain-like"/>
    <property type="match status" value="1"/>
</dbReference>
<keyword evidence="1" id="KW-0285">Flavoprotein</keyword>
<keyword evidence="5" id="KW-1185">Reference proteome</keyword>
<dbReference type="EMBL" id="FQWD01000003">
    <property type="protein sequence ID" value="SHG50636.1"/>
    <property type="molecule type" value="Genomic_DNA"/>
</dbReference>
<dbReference type="InterPro" id="IPR016166">
    <property type="entry name" value="FAD-bd_PCMH"/>
</dbReference>
<dbReference type="GO" id="GO:0016899">
    <property type="term" value="F:oxidoreductase activity, acting on the CH-OH group of donors, oxygen as acceptor"/>
    <property type="evidence" value="ECO:0007669"/>
    <property type="project" value="InterPro"/>
</dbReference>
<accession>A0A1M5KCU5</accession>
<dbReference type="Proteomes" id="UP000184520">
    <property type="component" value="Unassembled WGS sequence"/>
</dbReference>
<dbReference type="AlphaFoldDB" id="A0A1M5KCU5"/>
<feature type="domain" description="FAD-binding PCMH-type" evidence="3">
    <location>
        <begin position="46"/>
        <end position="217"/>
    </location>
</feature>
<dbReference type="PROSITE" id="PS51387">
    <property type="entry name" value="FAD_PCMH"/>
    <property type="match status" value="1"/>
</dbReference>
<dbReference type="SUPFAM" id="SSF55103">
    <property type="entry name" value="FAD-linked oxidases, C-terminal domain"/>
    <property type="match status" value="1"/>
</dbReference>
<proteinExistence type="predicted"/>
<dbReference type="PANTHER" id="PTHR43762:SF1">
    <property type="entry name" value="D-ARABINONO-1,4-LACTONE OXIDASE"/>
    <property type="match status" value="1"/>
</dbReference>
<organism evidence="4 5">
    <name type="scientific">Marisediminitalea aggregata</name>
    <dbReference type="NCBI Taxonomy" id="634436"/>
    <lineage>
        <taxon>Bacteria</taxon>
        <taxon>Pseudomonadati</taxon>
        <taxon>Pseudomonadota</taxon>
        <taxon>Gammaproteobacteria</taxon>
        <taxon>Alteromonadales</taxon>
        <taxon>Alteromonadaceae</taxon>
        <taxon>Marisediminitalea</taxon>
    </lineage>
</organism>
<dbReference type="STRING" id="634436.SAMN05216361_2458"/>
<dbReference type="Gene3D" id="3.30.465.10">
    <property type="match status" value="1"/>
</dbReference>
<keyword evidence="2" id="KW-0274">FAD</keyword>
<protein>
    <submittedName>
        <fullName evidence="4">FAD/FMN-containing dehydrogenase</fullName>
    </submittedName>
</protein>
<evidence type="ECO:0000259" key="3">
    <source>
        <dbReference type="PROSITE" id="PS51387"/>
    </source>
</evidence>
<dbReference type="InterPro" id="IPR006094">
    <property type="entry name" value="Oxid_FAD_bind_N"/>
</dbReference>
<dbReference type="InterPro" id="IPR016164">
    <property type="entry name" value="FAD-linked_Oxase-like_C"/>
</dbReference>
<dbReference type="PANTHER" id="PTHR43762">
    <property type="entry name" value="L-GULONOLACTONE OXIDASE"/>
    <property type="match status" value="1"/>
</dbReference>
<name>A0A1M5KCU5_9ALTE</name>
<sequence>MKFALKFISVLLTFTLLIAALATYILVDFTPAAPANQDERVVNDVTQLNPISVSKVIRPVTSAEVIAAIAKTTGPVSIGGGRNSQGGQTAYPDSLHIDMRDFNKVIDLNVEEKWVTVQAGIRWRDLQEIIDKHDLSVKIMQTYANFTVGGSLSVNVHGRYIGEGPMIRSIRSFKIVVADGSEILVDRNSHPDLYFGAIGGYGSLGVITEVTLWLESNTKVRRQTQDMLVSEYPVFFSSEIRNNDHVVFHNADLFPPAYSSVRSVSWLQTTDDLTVDDRLISSNAEYWWQPKVAAFVAESTFGKWLRQHVLEPVLYSFDAVQWRNYEASYDIRELEPTSRERFTYALREYFVPVDRFADFVPKMRAIFQKSDANIINVSIRHALADSGSMLAWAPEEVFAFVVYYRQGTDVQSRADVAKWSGEMIDATLSVGGRYYLPYQLHASRAQFEQAYPGVSKLREVKKRYDPESRFTNLLVEKYVVSSSSL</sequence>
<reference evidence="5" key="1">
    <citation type="submission" date="2016-11" db="EMBL/GenBank/DDBJ databases">
        <authorList>
            <person name="Varghese N."/>
            <person name="Submissions S."/>
        </authorList>
    </citation>
    <scope>NUCLEOTIDE SEQUENCE [LARGE SCALE GENOMIC DNA]</scope>
    <source>
        <strain evidence="5">CGMCC 1.8995</strain>
    </source>
</reference>
<gene>
    <name evidence="4" type="ORF">SAMN05216361_2458</name>
</gene>
<evidence type="ECO:0000256" key="2">
    <source>
        <dbReference type="ARBA" id="ARBA00022827"/>
    </source>
</evidence>
<dbReference type="InterPro" id="IPR016169">
    <property type="entry name" value="FAD-bd_PCMH_sub2"/>
</dbReference>
<dbReference type="RefSeq" id="WP_084526460.1">
    <property type="nucleotide sequence ID" value="NZ_FQWD01000003.1"/>
</dbReference>
<dbReference type="OrthoDB" id="9800184at2"/>
<dbReference type="InterPro" id="IPR036318">
    <property type="entry name" value="FAD-bd_PCMH-like_sf"/>
</dbReference>